<keyword evidence="6 9" id="KW-1133">Transmembrane helix</keyword>
<comment type="subcellular location">
    <subcellularLocation>
        <location evidence="1 9">Cell inner membrane</location>
        <topology evidence="1 9">Multi-pass membrane protein</topology>
    </subcellularLocation>
</comment>
<evidence type="ECO:0000256" key="6">
    <source>
        <dbReference type="ARBA" id="ARBA00022989"/>
    </source>
</evidence>
<evidence type="ECO:0000256" key="1">
    <source>
        <dbReference type="ARBA" id="ARBA00004429"/>
    </source>
</evidence>
<comment type="caution">
    <text evidence="11">The sequence shown here is derived from an EMBL/GenBank/DDBJ whole genome shotgun (WGS) entry which is preliminary data.</text>
</comment>
<dbReference type="InterPro" id="IPR007387">
    <property type="entry name" value="TRAP_DctQ"/>
</dbReference>
<feature type="transmembrane region" description="Helical" evidence="9">
    <location>
        <begin position="48"/>
        <end position="70"/>
    </location>
</feature>
<keyword evidence="3" id="KW-1003">Cell membrane</keyword>
<keyword evidence="5 9" id="KW-0812">Transmembrane</keyword>
<sequence>MHAIAAFLRARAENVAAGLLAAMFATFIVQIVARYVVLGFFPSINIGWTVEMCLTLWLWAVFWTGAFCLNDGDHVKFDMLYQAATMKTRRVFALVSALAILVGIGGALPATLDYITFYKIKRSATMGIRLDYVFSIYGVFAVALLLRYAWRVWHIARGGAPDNDDPGHDTLIGGEEVHPQ</sequence>
<dbReference type="GO" id="GO:0005886">
    <property type="term" value="C:plasma membrane"/>
    <property type="evidence" value="ECO:0007669"/>
    <property type="project" value="UniProtKB-SubCell"/>
</dbReference>
<dbReference type="OrthoDB" id="4250245at2"/>
<dbReference type="Pfam" id="PF04290">
    <property type="entry name" value="DctQ"/>
    <property type="match status" value="1"/>
</dbReference>
<name>A0A317PMQ0_9HYPH</name>
<evidence type="ECO:0000256" key="3">
    <source>
        <dbReference type="ARBA" id="ARBA00022475"/>
    </source>
</evidence>
<reference evidence="11 12" key="1">
    <citation type="submission" date="2018-05" db="EMBL/GenBank/DDBJ databases">
        <title>Genomic Encyclopedia of Type Strains, Phase IV (KMG-IV): sequencing the most valuable type-strain genomes for metagenomic binning, comparative biology and taxonomic classification.</title>
        <authorList>
            <person name="Goeker M."/>
        </authorList>
    </citation>
    <scope>NUCLEOTIDE SEQUENCE [LARGE SCALE GENOMIC DNA]</scope>
    <source>
        <strain evidence="11 12">DSM 16791</strain>
    </source>
</reference>
<feature type="transmembrane region" description="Helical" evidence="9">
    <location>
        <begin position="91"/>
        <end position="112"/>
    </location>
</feature>
<dbReference type="RefSeq" id="WP_110032558.1">
    <property type="nucleotide sequence ID" value="NZ_QGTR01000003.1"/>
</dbReference>
<feature type="transmembrane region" description="Helical" evidence="9">
    <location>
        <begin position="12"/>
        <end position="36"/>
    </location>
</feature>
<keyword evidence="12" id="KW-1185">Reference proteome</keyword>
<evidence type="ECO:0000256" key="8">
    <source>
        <dbReference type="ARBA" id="ARBA00038436"/>
    </source>
</evidence>
<dbReference type="PANTHER" id="PTHR35011:SF2">
    <property type="entry name" value="2,3-DIKETO-L-GULONATE TRAP TRANSPORTER SMALL PERMEASE PROTEIN YIAM"/>
    <property type="match status" value="1"/>
</dbReference>
<proteinExistence type="inferred from homology"/>
<organism evidence="11 12">
    <name type="scientific">Hoeflea marina</name>
    <dbReference type="NCBI Taxonomy" id="274592"/>
    <lineage>
        <taxon>Bacteria</taxon>
        <taxon>Pseudomonadati</taxon>
        <taxon>Pseudomonadota</taxon>
        <taxon>Alphaproteobacteria</taxon>
        <taxon>Hyphomicrobiales</taxon>
        <taxon>Rhizobiaceae</taxon>
        <taxon>Hoeflea</taxon>
    </lineage>
</organism>
<evidence type="ECO:0000256" key="7">
    <source>
        <dbReference type="ARBA" id="ARBA00023136"/>
    </source>
</evidence>
<accession>A0A317PMQ0</accession>
<keyword evidence="4 9" id="KW-0997">Cell inner membrane</keyword>
<dbReference type="EMBL" id="QGTR01000003">
    <property type="protein sequence ID" value="PWW00327.1"/>
    <property type="molecule type" value="Genomic_DNA"/>
</dbReference>
<dbReference type="Proteomes" id="UP000246352">
    <property type="component" value="Unassembled WGS sequence"/>
</dbReference>
<evidence type="ECO:0000256" key="5">
    <source>
        <dbReference type="ARBA" id="ARBA00022692"/>
    </source>
</evidence>
<comment type="similarity">
    <text evidence="8 9">Belongs to the TRAP transporter small permease family.</text>
</comment>
<evidence type="ECO:0000256" key="2">
    <source>
        <dbReference type="ARBA" id="ARBA00022448"/>
    </source>
</evidence>
<dbReference type="GO" id="GO:0015740">
    <property type="term" value="P:C4-dicarboxylate transport"/>
    <property type="evidence" value="ECO:0007669"/>
    <property type="project" value="TreeGrafter"/>
</dbReference>
<comment type="subunit">
    <text evidence="9">The complex comprises the extracytoplasmic solute receptor protein and the two transmembrane proteins.</text>
</comment>
<feature type="domain" description="Tripartite ATP-independent periplasmic transporters DctQ component" evidence="10">
    <location>
        <begin position="23"/>
        <end position="157"/>
    </location>
</feature>
<dbReference type="InterPro" id="IPR055348">
    <property type="entry name" value="DctQ"/>
</dbReference>
<feature type="transmembrane region" description="Helical" evidence="9">
    <location>
        <begin position="132"/>
        <end position="150"/>
    </location>
</feature>
<keyword evidence="2 9" id="KW-0813">Transport</keyword>
<keyword evidence="7 9" id="KW-0472">Membrane</keyword>
<evidence type="ECO:0000256" key="4">
    <source>
        <dbReference type="ARBA" id="ARBA00022519"/>
    </source>
</evidence>
<comment type="function">
    <text evidence="9">Part of the tripartite ATP-independent periplasmic (TRAP) transport system.</text>
</comment>
<gene>
    <name evidence="11" type="ORF">DFR52_103530</name>
</gene>
<evidence type="ECO:0000313" key="12">
    <source>
        <dbReference type="Proteomes" id="UP000246352"/>
    </source>
</evidence>
<evidence type="ECO:0000313" key="11">
    <source>
        <dbReference type="EMBL" id="PWW00327.1"/>
    </source>
</evidence>
<evidence type="ECO:0000259" key="10">
    <source>
        <dbReference type="Pfam" id="PF04290"/>
    </source>
</evidence>
<dbReference type="GO" id="GO:0022857">
    <property type="term" value="F:transmembrane transporter activity"/>
    <property type="evidence" value="ECO:0007669"/>
    <property type="project" value="UniProtKB-UniRule"/>
</dbReference>
<dbReference type="AlphaFoldDB" id="A0A317PMQ0"/>
<protein>
    <recommendedName>
        <fullName evidence="9">TRAP transporter small permease protein</fullName>
    </recommendedName>
</protein>
<evidence type="ECO:0000256" key="9">
    <source>
        <dbReference type="RuleBase" id="RU369079"/>
    </source>
</evidence>
<dbReference type="PANTHER" id="PTHR35011">
    <property type="entry name" value="2,3-DIKETO-L-GULONATE TRAP TRANSPORTER SMALL PERMEASE PROTEIN YIAM"/>
    <property type="match status" value="1"/>
</dbReference>